<sequence length="65" mass="7731">MSQNNKTLNNNNMKSIITKSTLYLLCLSQNQHFVCCCICDAYRHLFIECSKTYFFNAMFFRYTPL</sequence>
<accession>A0A135PT24</accession>
<reference evidence="2 3" key="2">
    <citation type="submission" date="2018-11" db="EMBL/GenBank/DDBJ databases">
        <title>E. coli isolates of the female bladder.</title>
        <authorList>
            <person name="Garretto A."/>
            <person name="Miller-Ensminger T."/>
            <person name="Wolfe A.J."/>
            <person name="Putonti C."/>
        </authorList>
    </citation>
    <scope>NUCLEOTIDE SEQUENCE [LARGE SCALE GENOMIC DNA]</scope>
    <source>
        <strain evidence="2 3">UMB1727</strain>
    </source>
</reference>
<dbReference type="Proteomes" id="UP000272662">
    <property type="component" value="Unassembled WGS sequence"/>
</dbReference>
<evidence type="ECO:0000313" key="1">
    <source>
        <dbReference type="EMBL" id="MJL93923.1"/>
    </source>
</evidence>
<evidence type="ECO:0000313" key="2">
    <source>
        <dbReference type="EMBL" id="RRL46995.1"/>
    </source>
</evidence>
<dbReference type="Proteomes" id="UP000885382">
    <property type="component" value="Unassembled WGS sequence"/>
</dbReference>
<gene>
    <name evidence="1" type="ORF">DNX30_14350</name>
    <name evidence="2" type="ORF">DU321_13060</name>
</gene>
<organism evidence="1">
    <name type="scientific">Escherichia coli</name>
    <dbReference type="NCBI Taxonomy" id="562"/>
    <lineage>
        <taxon>Bacteria</taxon>
        <taxon>Pseudomonadati</taxon>
        <taxon>Pseudomonadota</taxon>
        <taxon>Gammaproteobacteria</taxon>
        <taxon>Enterobacterales</taxon>
        <taxon>Enterobacteriaceae</taxon>
        <taxon>Escherichia</taxon>
    </lineage>
</organism>
<evidence type="ECO:0000313" key="3">
    <source>
        <dbReference type="Proteomes" id="UP000272662"/>
    </source>
</evidence>
<dbReference type="EMBL" id="RTJF01000014">
    <property type="protein sequence ID" value="MJL93923.1"/>
    <property type="molecule type" value="Genomic_DNA"/>
</dbReference>
<reference evidence="1" key="1">
    <citation type="submission" date="2018-06" db="EMBL/GenBank/DDBJ databases">
        <authorList>
            <person name="Ashton P.M."/>
            <person name="Dallman T."/>
            <person name="Nair S."/>
            <person name="De Pinna E."/>
            <person name="Peters T."/>
            <person name="Grant K."/>
        </authorList>
    </citation>
    <scope>NUCLEOTIDE SEQUENCE [LARGE SCALE GENOMIC DNA]</scope>
    <source>
        <strain evidence="1">462023</strain>
    </source>
</reference>
<comment type="caution">
    <text evidence="1">The sequence shown here is derived from an EMBL/GenBank/DDBJ whole genome shotgun (WGS) entry which is preliminary data.</text>
</comment>
<dbReference type="EMBL" id="RRVG01000013">
    <property type="protein sequence ID" value="RRL46995.1"/>
    <property type="molecule type" value="Genomic_DNA"/>
</dbReference>
<protein>
    <submittedName>
        <fullName evidence="1">Uncharacterized protein</fullName>
    </submittedName>
</protein>
<dbReference type="AlphaFoldDB" id="A0A135PT24"/>
<proteinExistence type="predicted"/>
<name>A0A135PT24_ECOLX</name>